<dbReference type="SMART" id="SM00052">
    <property type="entry name" value="EAL"/>
    <property type="match status" value="1"/>
</dbReference>
<protein>
    <submittedName>
        <fullName evidence="3">Diguanylate cyclase (GGDEF)-like protein</fullName>
    </submittedName>
</protein>
<dbReference type="Proteomes" id="UP000294656">
    <property type="component" value="Unassembled WGS sequence"/>
</dbReference>
<dbReference type="InterPro" id="IPR001633">
    <property type="entry name" value="EAL_dom"/>
</dbReference>
<evidence type="ECO:0000313" key="3">
    <source>
        <dbReference type="EMBL" id="TDO99384.1"/>
    </source>
</evidence>
<dbReference type="PROSITE" id="PS50883">
    <property type="entry name" value="EAL"/>
    <property type="match status" value="1"/>
</dbReference>
<name>A0A4R6MCZ9_9GAMM</name>
<dbReference type="SMART" id="SM00267">
    <property type="entry name" value="GGDEF"/>
    <property type="match status" value="1"/>
</dbReference>
<keyword evidence="4" id="KW-1185">Reference proteome</keyword>
<reference evidence="3 4" key="1">
    <citation type="submission" date="2019-03" db="EMBL/GenBank/DDBJ databases">
        <title>Genomic Encyclopedia of Type Strains, Phase III (KMG-III): the genomes of soil and plant-associated and newly described type strains.</title>
        <authorList>
            <person name="Whitman W."/>
        </authorList>
    </citation>
    <scope>NUCLEOTIDE SEQUENCE [LARGE SCALE GENOMIC DNA]</scope>
    <source>
        <strain evidence="3 4">CECT 7378</strain>
    </source>
</reference>
<evidence type="ECO:0000259" key="2">
    <source>
        <dbReference type="PROSITE" id="PS50887"/>
    </source>
</evidence>
<organism evidence="3 4">
    <name type="scientific">Marinomonas balearica</name>
    <dbReference type="NCBI Taxonomy" id="491947"/>
    <lineage>
        <taxon>Bacteria</taxon>
        <taxon>Pseudomonadati</taxon>
        <taxon>Pseudomonadota</taxon>
        <taxon>Gammaproteobacteria</taxon>
        <taxon>Oceanospirillales</taxon>
        <taxon>Oceanospirillaceae</taxon>
        <taxon>Marinomonas</taxon>
    </lineage>
</organism>
<sequence length="699" mass="79724">MSALLYQELGIFDCVVLKHIKDDSFLIHFANDNWFNTLFPGMHVGDEIVLDDTPYYLVDFLYDAKEFWGLNSQGRINSGIWSEQVGRKVLRLEAAAISKKDENFLVLFNLENEYNKRQSTLQIARELLISNDKVLEQHEVIRERIEALAVQQNNRSSINLPVTEVIQGAEFGVAIISHEYQPIEQNPALFKLFEMQVGDGGQPAALLMDLCGRQFPEFQRILDTRSRWSGELYWMKPPSLSRWMQLTVCPIESEIDGLYWLLLVTDVSREKYLQQSNEKLTYFDVLTNLPNRQYYWQCLENAIDGGQSFFAMQLDIRQLKTINEVFGFAVGDTVLKELAERLRQLISPNDVLARIGGNEFAVILREAPHQNCEQIARRMVSDICAPYYVMEEQYKCSVGVSIGVSHFPYDSVIAEELMKYADLASFTAKQSGKNVVQFYSRELKDSSLRRMELEAALRDAIENGEFELFLQPILDLSTGKVSQAEALIRWRRPDVGLVFPDEFIPIAEKTGLIIAIGKWVIQEASRLLSQLHENGQYIKLSVNLSPAQVSDRSLLHFIKEHIETNEVDPTYLELELTEGVLVNDFERINHFLSEVRKLGVSVAIDDFGTGYSSLSYLPKLPIDFLKIDRSFIGELIDSESNKAIVLAILAMAESLKLGVIAEGVEVESQKAFLSKHRCQSAQGYLFSRPVPFDEFCKLL</sequence>
<dbReference type="PROSITE" id="PS50887">
    <property type="entry name" value="GGDEF"/>
    <property type="match status" value="1"/>
</dbReference>
<dbReference type="EMBL" id="SNXC01000009">
    <property type="protein sequence ID" value="TDO99384.1"/>
    <property type="molecule type" value="Genomic_DNA"/>
</dbReference>
<dbReference type="CDD" id="cd01948">
    <property type="entry name" value="EAL"/>
    <property type="match status" value="1"/>
</dbReference>
<dbReference type="PANTHER" id="PTHR44757:SF2">
    <property type="entry name" value="BIOFILM ARCHITECTURE MAINTENANCE PROTEIN MBAA"/>
    <property type="match status" value="1"/>
</dbReference>
<dbReference type="Pfam" id="PF00563">
    <property type="entry name" value="EAL"/>
    <property type="match status" value="1"/>
</dbReference>
<dbReference type="CDD" id="cd01949">
    <property type="entry name" value="GGDEF"/>
    <property type="match status" value="1"/>
</dbReference>
<accession>A0A4R6MCZ9</accession>
<dbReference type="InterPro" id="IPR000160">
    <property type="entry name" value="GGDEF_dom"/>
</dbReference>
<dbReference type="SUPFAM" id="SSF141868">
    <property type="entry name" value="EAL domain-like"/>
    <property type="match status" value="1"/>
</dbReference>
<evidence type="ECO:0000313" key="4">
    <source>
        <dbReference type="Proteomes" id="UP000294656"/>
    </source>
</evidence>
<evidence type="ECO:0000259" key="1">
    <source>
        <dbReference type="PROSITE" id="PS50883"/>
    </source>
</evidence>
<dbReference type="AlphaFoldDB" id="A0A4R6MCZ9"/>
<dbReference type="Pfam" id="PF00990">
    <property type="entry name" value="GGDEF"/>
    <property type="match status" value="1"/>
</dbReference>
<dbReference type="InterPro" id="IPR052155">
    <property type="entry name" value="Biofilm_reg_signaling"/>
</dbReference>
<proteinExistence type="predicted"/>
<dbReference type="OrthoDB" id="8416215at2"/>
<dbReference type="NCBIfam" id="TIGR00254">
    <property type="entry name" value="GGDEF"/>
    <property type="match status" value="1"/>
</dbReference>
<dbReference type="RefSeq" id="WP_133502248.1">
    <property type="nucleotide sequence ID" value="NZ_SNXC01000009.1"/>
</dbReference>
<dbReference type="Gene3D" id="3.30.70.270">
    <property type="match status" value="1"/>
</dbReference>
<gene>
    <name evidence="3" type="ORF">DFP79_0365</name>
</gene>
<dbReference type="InterPro" id="IPR029787">
    <property type="entry name" value="Nucleotide_cyclase"/>
</dbReference>
<dbReference type="PANTHER" id="PTHR44757">
    <property type="entry name" value="DIGUANYLATE CYCLASE DGCP"/>
    <property type="match status" value="1"/>
</dbReference>
<dbReference type="Gene3D" id="3.20.20.450">
    <property type="entry name" value="EAL domain"/>
    <property type="match status" value="1"/>
</dbReference>
<feature type="domain" description="EAL" evidence="1">
    <location>
        <begin position="450"/>
        <end position="699"/>
    </location>
</feature>
<dbReference type="InterPro" id="IPR035919">
    <property type="entry name" value="EAL_sf"/>
</dbReference>
<feature type="domain" description="GGDEF" evidence="2">
    <location>
        <begin position="307"/>
        <end position="441"/>
    </location>
</feature>
<comment type="caution">
    <text evidence="3">The sequence shown here is derived from an EMBL/GenBank/DDBJ whole genome shotgun (WGS) entry which is preliminary data.</text>
</comment>
<dbReference type="InterPro" id="IPR043128">
    <property type="entry name" value="Rev_trsase/Diguanyl_cyclase"/>
</dbReference>
<dbReference type="SUPFAM" id="SSF55073">
    <property type="entry name" value="Nucleotide cyclase"/>
    <property type="match status" value="1"/>
</dbReference>